<dbReference type="GO" id="GO:0001671">
    <property type="term" value="F:ATPase activator activity"/>
    <property type="evidence" value="ECO:0007669"/>
    <property type="project" value="InterPro"/>
</dbReference>
<dbReference type="NCBIfam" id="TIGR00714">
    <property type="entry name" value="hscB"/>
    <property type="match status" value="1"/>
</dbReference>
<dbReference type="Gene3D" id="1.20.1280.20">
    <property type="entry name" value="HscB, C-terminal domain"/>
    <property type="match status" value="1"/>
</dbReference>
<evidence type="ECO:0000259" key="8">
    <source>
        <dbReference type="PROSITE" id="PS50076"/>
    </source>
</evidence>
<evidence type="ECO:0000256" key="6">
    <source>
        <dbReference type="ARBA" id="ARBA00023186"/>
    </source>
</evidence>
<dbReference type="SUPFAM" id="SSF55961">
    <property type="entry name" value="Bet v1-like"/>
    <property type="match status" value="1"/>
</dbReference>
<dbReference type="SUPFAM" id="SSF47144">
    <property type="entry name" value="HSC20 (HSCB), C-terminal oligomerisation domain"/>
    <property type="match status" value="1"/>
</dbReference>
<proteinExistence type="inferred from homology"/>
<dbReference type="AlphaFoldDB" id="A0AAD4P8H4"/>
<dbReference type="GO" id="GO:0051259">
    <property type="term" value="P:protein complex oligomerization"/>
    <property type="evidence" value="ECO:0007669"/>
    <property type="project" value="InterPro"/>
</dbReference>
<dbReference type="InterPro" id="IPR036869">
    <property type="entry name" value="J_dom_sf"/>
</dbReference>
<reference evidence="9 10" key="1">
    <citation type="journal article" date="2021" name="Nat. Commun.">
        <title>Incipient diploidization of the medicinal plant Perilla within 10,000 years.</title>
        <authorList>
            <person name="Zhang Y."/>
            <person name="Shen Q."/>
            <person name="Leng L."/>
            <person name="Zhang D."/>
            <person name="Chen S."/>
            <person name="Shi Y."/>
            <person name="Ning Z."/>
            <person name="Chen S."/>
        </authorList>
    </citation>
    <scope>NUCLEOTIDE SEQUENCE [LARGE SCALE GENOMIC DNA]</scope>
    <source>
        <strain evidence="10">cv. PC099</strain>
    </source>
</reference>
<accession>A0AAD4P8H4</accession>
<comment type="subcellular location">
    <subcellularLocation>
        <location evidence="2">Cytoplasm</location>
    </subcellularLocation>
    <subcellularLocation>
        <location evidence="1">Mitochondrion</location>
    </subcellularLocation>
</comment>
<feature type="region of interest" description="Disordered" evidence="7">
    <location>
        <begin position="453"/>
        <end position="549"/>
    </location>
</feature>
<sequence>MDGKGNILDYRSRLDKTLSSPDLTNEEMVHNLVKNQILQTLDPQSGEYTDCAVERRSKEVFKFLSELRSASSNDSQSGWKVKQDTEELRVMYRAGPEGTPFHTLLAEGYVDGPVDVCMCISWDSDLYKKWWPQIAVPTFRVAASQCVQKVIVGEQIAVVRMKLSWPLSSREVLVHYFAFEYFQDGLIVVLINSISDSETINRSTHGFTRDGIPDAQDVVRMDLYGGFALKKVTADRSFFRTIANLDIKLDFVPPAFINFVARQLIGSGFKLYKKKVVSAKGDGQFQEALKDPLYTRVREALYKEDTSMVSPVLSSTDIVLAEQSSQAFQDNTAKEDNERDDCVVDSEAMDLDTSERKVFNEIEEFEEKGPDESERPADEGTQKPRNNLTDEITEEVRTDKMEVNRAEVGRSHEITEHFTSDIKTKGSISPEVQQALGTLEKAISIFREYKCSPGNAQSDIKKRDFLSSENDATKESIPGEADEVREKNQAHVESSKLGSEELISQTARNSSDNHGSRRSNSSTRETNQSKIAPASPDEDHMSPSHSKHTDQINVSIVSESMAGNNLASADANTINGSKATKRNIGKSRLEQRPFPSARRLFFPNLTSILTRENAVSFVKDENLFSSLSNSVDKLQCWNCGADADDATSFLFCQACRSIQPVNESIDYFQIFGLGRKYSIEVEELEKKYKDWQKKLHPDLVHSKTQREREYAAEQSARVIDAYRTLADPLSRAIYIVKLEGMPVDEEERINDPELLAEIMELRESVAEAEDAQALNQIQAQLQDKLRYWSNSFEDAYKRKNFEDTLASIRRMTYYKRANEEIVKKL</sequence>
<feature type="compositionally biased region" description="Basic and acidic residues" evidence="7">
    <location>
        <begin position="482"/>
        <end position="494"/>
    </location>
</feature>
<dbReference type="InterPro" id="IPR001623">
    <property type="entry name" value="DnaJ_domain"/>
</dbReference>
<dbReference type="InterPro" id="IPR004640">
    <property type="entry name" value="HscB"/>
</dbReference>
<feature type="compositionally biased region" description="Basic and acidic residues" evidence="7">
    <location>
        <begin position="367"/>
        <end position="382"/>
    </location>
</feature>
<comment type="caution">
    <text evidence="9">The sequence shown here is derived from an EMBL/GenBank/DDBJ whole genome shotgun (WGS) entry which is preliminary data.</text>
</comment>
<evidence type="ECO:0000256" key="2">
    <source>
        <dbReference type="ARBA" id="ARBA00004496"/>
    </source>
</evidence>
<dbReference type="GO" id="GO:0005739">
    <property type="term" value="C:mitochondrion"/>
    <property type="evidence" value="ECO:0007669"/>
    <property type="project" value="UniProtKB-SubCell"/>
</dbReference>
<feature type="region of interest" description="Disordered" evidence="7">
    <location>
        <begin position="327"/>
        <end position="347"/>
    </location>
</feature>
<dbReference type="GO" id="GO:0044571">
    <property type="term" value="P:[2Fe-2S] cluster assembly"/>
    <property type="evidence" value="ECO:0007669"/>
    <property type="project" value="InterPro"/>
</dbReference>
<dbReference type="PANTHER" id="PTHR34560">
    <property type="entry name" value="POLYKETIDE CYCLASE/DEHYDRASE/LIPID TRANSPORT SUPERFAMILY PROTEIN"/>
    <property type="match status" value="1"/>
</dbReference>
<dbReference type="SUPFAM" id="SSF46565">
    <property type="entry name" value="Chaperone J-domain"/>
    <property type="match status" value="1"/>
</dbReference>
<organism evidence="9 10">
    <name type="scientific">Perilla frutescens var. hirtella</name>
    <name type="common">Perilla citriodora</name>
    <name type="synonym">Perilla setoyensis</name>
    <dbReference type="NCBI Taxonomy" id="608512"/>
    <lineage>
        <taxon>Eukaryota</taxon>
        <taxon>Viridiplantae</taxon>
        <taxon>Streptophyta</taxon>
        <taxon>Embryophyta</taxon>
        <taxon>Tracheophyta</taxon>
        <taxon>Spermatophyta</taxon>
        <taxon>Magnoliopsida</taxon>
        <taxon>eudicotyledons</taxon>
        <taxon>Gunneridae</taxon>
        <taxon>Pentapetalae</taxon>
        <taxon>asterids</taxon>
        <taxon>lamiids</taxon>
        <taxon>Lamiales</taxon>
        <taxon>Lamiaceae</taxon>
        <taxon>Nepetoideae</taxon>
        <taxon>Elsholtzieae</taxon>
        <taxon>Perilla</taxon>
    </lineage>
</organism>
<dbReference type="FunFam" id="1.10.287.110:FF:000082">
    <property type="entry name" value="Iron-sulfur cluster co-chaperone protein HscB, mitochondrial"/>
    <property type="match status" value="1"/>
</dbReference>
<feature type="compositionally biased region" description="Polar residues" evidence="7">
    <location>
        <begin position="502"/>
        <end position="513"/>
    </location>
</feature>
<dbReference type="FunFam" id="1.20.1280.20:FF:000002">
    <property type="entry name" value="HscB mitochondrial iron-sulfur cluster co-chaperone"/>
    <property type="match status" value="1"/>
</dbReference>
<feature type="compositionally biased region" description="Basic and acidic residues" evidence="7">
    <location>
        <begin position="537"/>
        <end position="549"/>
    </location>
</feature>
<dbReference type="SMART" id="SM00271">
    <property type="entry name" value="DnaJ"/>
    <property type="match status" value="1"/>
</dbReference>
<evidence type="ECO:0000313" key="9">
    <source>
        <dbReference type="EMBL" id="KAH6830171.1"/>
    </source>
</evidence>
<name>A0AAD4P8H4_PERFH</name>
<dbReference type="PANTHER" id="PTHR34560:SF1">
    <property type="entry name" value="START DOMAIN-CONTAINING PROTEIN"/>
    <property type="match status" value="1"/>
</dbReference>
<dbReference type="PROSITE" id="PS50076">
    <property type="entry name" value="DNAJ_2"/>
    <property type="match status" value="1"/>
</dbReference>
<evidence type="ECO:0000256" key="3">
    <source>
        <dbReference type="ARBA" id="ARBA00010476"/>
    </source>
</evidence>
<keyword evidence="4" id="KW-0963">Cytoplasm</keyword>
<evidence type="ECO:0000256" key="7">
    <source>
        <dbReference type="SAM" id="MobiDB-lite"/>
    </source>
</evidence>
<protein>
    <recommendedName>
        <fullName evidence="8">J domain-containing protein</fullName>
    </recommendedName>
</protein>
<dbReference type="Pfam" id="PF07743">
    <property type="entry name" value="HSCB_C"/>
    <property type="match status" value="1"/>
</dbReference>
<evidence type="ECO:0000256" key="4">
    <source>
        <dbReference type="ARBA" id="ARBA00022490"/>
    </source>
</evidence>
<keyword evidence="5" id="KW-0496">Mitochondrion</keyword>
<dbReference type="Gene3D" id="1.10.287.110">
    <property type="entry name" value="DnaJ domain"/>
    <property type="match status" value="1"/>
</dbReference>
<evidence type="ECO:0000256" key="1">
    <source>
        <dbReference type="ARBA" id="ARBA00004173"/>
    </source>
</evidence>
<keyword evidence="10" id="KW-1185">Reference proteome</keyword>
<dbReference type="Proteomes" id="UP001190926">
    <property type="component" value="Unassembled WGS sequence"/>
</dbReference>
<dbReference type="GO" id="GO:0051087">
    <property type="term" value="F:protein-folding chaperone binding"/>
    <property type="evidence" value="ECO:0007669"/>
    <property type="project" value="InterPro"/>
</dbReference>
<evidence type="ECO:0000313" key="10">
    <source>
        <dbReference type="Proteomes" id="UP001190926"/>
    </source>
</evidence>
<keyword evidence="6" id="KW-0143">Chaperone</keyword>
<dbReference type="InterPro" id="IPR036386">
    <property type="entry name" value="HscB_C_sf"/>
</dbReference>
<gene>
    <name evidence="9" type="ORF">C2S53_015554</name>
</gene>
<dbReference type="Gene3D" id="3.30.530.20">
    <property type="match status" value="1"/>
</dbReference>
<dbReference type="CDD" id="cd06257">
    <property type="entry name" value="DnaJ"/>
    <property type="match status" value="1"/>
</dbReference>
<dbReference type="EMBL" id="SDAM02000100">
    <property type="protein sequence ID" value="KAH6830171.1"/>
    <property type="molecule type" value="Genomic_DNA"/>
</dbReference>
<feature type="region of interest" description="Disordered" evidence="7">
    <location>
        <begin position="364"/>
        <end position="395"/>
    </location>
</feature>
<evidence type="ECO:0000256" key="5">
    <source>
        <dbReference type="ARBA" id="ARBA00023128"/>
    </source>
</evidence>
<feature type="compositionally biased region" description="Low complexity" evidence="7">
    <location>
        <begin position="518"/>
        <end position="529"/>
    </location>
</feature>
<feature type="domain" description="J" evidence="8">
    <location>
        <begin position="666"/>
        <end position="738"/>
    </location>
</feature>
<dbReference type="InterPro" id="IPR009073">
    <property type="entry name" value="HscB_oligo_C"/>
</dbReference>
<dbReference type="InterPro" id="IPR023393">
    <property type="entry name" value="START-like_dom_sf"/>
</dbReference>
<feature type="compositionally biased region" description="Basic and acidic residues" evidence="7">
    <location>
        <begin position="459"/>
        <end position="474"/>
    </location>
</feature>
<comment type="similarity">
    <text evidence="3">Belongs to the HscB family.</text>
</comment>
<feature type="compositionally biased region" description="Basic and acidic residues" evidence="7">
    <location>
        <begin position="332"/>
        <end position="342"/>
    </location>
</feature>